<gene>
    <name evidence="2" type="ORF">SSEG_01105</name>
</gene>
<dbReference type="EMBL" id="CM000951">
    <property type="protein sequence ID" value="EDY54525.2"/>
    <property type="molecule type" value="Genomic_DNA"/>
</dbReference>
<feature type="compositionally biased region" description="Acidic residues" evidence="1">
    <location>
        <begin position="55"/>
        <end position="66"/>
    </location>
</feature>
<dbReference type="HOGENOM" id="CLU_2384982_0_0_11"/>
<keyword evidence="3" id="KW-1185">Reference proteome</keyword>
<proteinExistence type="predicted"/>
<feature type="compositionally biased region" description="Low complexity" evidence="1">
    <location>
        <begin position="69"/>
        <end position="85"/>
    </location>
</feature>
<dbReference type="AlphaFoldDB" id="B5HNX0"/>
<protein>
    <recommendedName>
        <fullName evidence="4">Tetratricopeptide repeat protein</fullName>
    </recommendedName>
</protein>
<evidence type="ECO:0000256" key="1">
    <source>
        <dbReference type="SAM" id="MobiDB-lite"/>
    </source>
</evidence>
<dbReference type="Proteomes" id="UP000002785">
    <property type="component" value="Chromosome"/>
</dbReference>
<evidence type="ECO:0000313" key="3">
    <source>
        <dbReference type="Proteomes" id="UP000002785"/>
    </source>
</evidence>
<name>B5HNX0_STRX2</name>
<organism evidence="2 3">
    <name type="scientific">Streptomyces sviceus (strain ATCC 29083 / DSM 924 / JCM 4929 / NBRC 13980 / NCIMB 11184 / NRRL 5439 / UC 5370)</name>
    <dbReference type="NCBI Taxonomy" id="463191"/>
    <lineage>
        <taxon>Bacteria</taxon>
        <taxon>Bacillati</taxon>
        <taxon>Actinomycetota</taxon>
        <taxon>Actinomycetes</taxon>
        <taxon>Kitasatosporales</taxon>
        <taxon>Streptomycetaceae</taxon>
        <taxon>Streptomyces</taxon>
    </lineage>
</organism>
<accession>B5HNX0</accession>
<reference evidence="2" key="1">
    <citation type="submission" date="2009-10" db="EMBL/GenBank/DDBJ databases">
        <title>The genome sequence of Streptomyces sviceus strain ATCC 29083.</title>
        <authorList>
            <consortium name="The Broad Institute Genome Sequencing Platform"/>
            <consortium name="Broad Institute Microbial Sequencing Center"/>
            <person name="Fischbach M."/>
            <person name="Godfrey P."/>
            <person name="Ward D."/>
            <person name="Young S."/>
            <person name="Zeng Q."/>
            <person name="Koehrsen M."/>
            <person name="Alvarado L."/>
            <person name="Berlin A.M."/>
            <person name="Bochicchio J."/>
            <person name="Borenstein D."/>
            <person name="Chapman S.B."/>
            <person name="Chen Z."/>
            <person name="Engels R."/>
            <person name="Freedman E."/>
            <person name="Gellesch M."/>
            <person name="Goldberg J."/>
            <person name="Griggs A."/>
            <person name="Gujja S."/>
            <person name="Heilman E.R."/>
            <person name="Heiman D.I."/>
            <person name="Hepburn T.A."/>
            <person name="Howarth C."/>
            <person name="Jen D."/>
            <person name="Larson L."/>
            <person name="Lewis B."/>
            <person name="Mehta T."/>
            <person name="Park D."/>
            <person name="Pearson M."/>
            <person name="Richards J."/>
            <person name="Roberts A."/>
            <person name="Saif S."/>
            <person name="Shea T.D."/>
            <person name="Shenoy N."/>
            <person name="Sisk P."/>
            <person name="Stolte C."/>
            <person name="Sykes S.N."/>
            <person name="Thomson T."/>
            <person name="Walk T."/>
            <person name="White J."/>
            <person name="Yandava C."/>
            <person name="Straight P."/>
            <person name="Clardy J."/>
            <person name="Hung D."/>
            <person name="Kolter R."/>
            <person name="Mekalanos J."/>
            <person name="Walker S."/>
            <person name="Walsh C.T."/>
            <person name="Wieland-Brown L.C."/>
            <person name="Haas B."/>
            <person name="Nusbaum C."/>
            <person name="Birren B."/>
        </authorList>
    </citation>
    <scope>NUCLEOTIDE SEQUENCE [LARGE SCALE GENOMIC DNA]</scope>
    <source>
        <strain evidence="2">ATCC 29083</strain>
    </source>
</reference>
<sequence length="94" mass="9837">MRSAPYAYHLGMIERASQRYAPARRHLREALQINPYFSPSGVRAAREALAALGDVPDEGLPEEGGADEGGTAADGAAADGAAADAKAVTPRPYR</sequence>
<feature type="region of interest" description="Disordered" evidence="1">
    <location>
        <begin position="55"/>
        <end position="94"/>
    </location>
</feature>
<evidence type="ECO:0000313" key="2">
    <source>
        <dbReference type="EMBL" id="EDY54525.2"/>
    </source>
</evidence>
<evidence type="ECO:0008006" key="4">
    <source>
        <dbReference type="Google" id="ProtNLM"/>
    </source>
</evidence>